<dbReference type="Pfam" id="PF00753">
    <property type="entry name" value="Lactamase_B"/>
    <property type="match status" value="1"/>
</dbReference>
<feature type="domain" description="Metallo-beta-lactamase" evidence="1">
    <location>
        <begin position="25"/>
        <end position="88"/>
    </location>
</feature>
<protein>
    <recommendedName>
        <fullName evidence="1">Metallo-beta-lactamase domain-containing protein</fullName>
    </recommendedName>
</protein>
<sequence>MPVIKILTLMDDASSENKALRSEHGLSFWVEAGDRRFLFDCGSGPATLYNANRLGVSLKDADFTVCSHSHYDHAAGFRDMAEAGFGGKTLYTGAGFWERKYAWNGLKYTDLSSGFGQEFLREHAVTQKICRGLLPLADGCWLVGDFPRVHPFETIPRRFVKGTPPETTADDFSDEICLAMRTERGLVVLVGCSHPGILNMMRHVHEVLKQPIYALFGGTHLVEADEERIGTTVNTLCGMGLSILGLSHCSGNAAEKYLAAGRSVQTCHMTAGDCIAIR</sequence>
<dbReference type="PANTHER" id="PTHR13754:SF13">
    <property type="entry name" value="METALLO-BETA-LACTAMASE SUPERFAMILY PROTEIN (AFU_ORTHOLOGUE AFUA_3G07630)"/>
    <property type="match status" value="1"/>
</dbReference>
<dbReference type="InterPro" id="IPR041712">
    <property type="entry name" value="DHPS-like_MBL-fold"/>
</dbReference>
<dbReference type="GO" id="GO:0016740">
    <property type="term" value="F:transferase activity"/>
    <property type="evidence" value="ECO:0007669"/>
    <property type="project" value="TreeGrafter"/>
</dbReference>
<evidence type="ECO:0000313" key="3">
    <source>
        <dbReference type="Proteomes" id="UP000093044"/>
    </source>
</evidence>
<dbReference type="SUPFAM" id="SSF56281">
    <property type="entry name" value="Metallo-hydrolase/oxidoreductase"/>
    <property type="match status" value="1"/>
</dbReference>
<evidence type="ECO:0000259" key="1">
    <source>
        <dbReference type="Pfam" id="PF00753"/>
    </source>
</evidence>
<dbReference type="STRING" id="1197717.BED41_13850"/>
<dbReference type="Gene3D" id="3.60.15.10">
    <property type="entry name" value="Ribonuclease Z/Hydroxyacylglutathione hydrolase-like"/>
    <property type="match status" value="1"/>
</dbReference>
<proteinExistence type="predicted"/>
<organism evidence="2 3">
    <name type="scientific">Cloacibacillus porcorum</name>
    <dbReference type="NCBI Taxonomy" id="1197717"/>
    <lineage>
        <taxon>Bacteria</taxon>
        <taxon>Thermotogati</taxon>
        <taxon>Synergistota</taxon>
        <taxon>Synergistia</taxon>
        <taxon>Synergistales</taxon>
        <taxon>Synergistaceae</taxon>
        <taxon>Cloacibacillus</taxon>
    </lineage>
</organism>
<dbReference type="InterPro" id="IPR052926">
    <property type="entry name" value="Metallo-beta-lactamase_dom"/>
</dbReference>
<dbReference type="Proteomes" id="UP000093044">
    <property type="component" value="Chromosome"/>
</dbReference>
<reference evidence="2" key="1">
    <citation type="submission" date="2016-08" db="EMBL/GenBank/DDBJ databases">
        <title>Complete genome of Cloacibacillus porcorum.</title>
        <authorList>
            <person name="Looft T."/>
            <person name="Bayles D.O."/>
            <person name="Alt D.P."/>
        </authorList>
    </citation>
    <scope>NUCLEOTIDE SEQUENCE [LARGE SCALE GENOMIC DNA]</scope>
    <source>
        <strain evidence="2">CL-84</strain>
    </source>
</reference>
<dbReference type="EMBL" id="CP016757">
    <property type="protein sequence ID" value="ANZ46084.1"/>
    <property type="molecule type" value="Genomic_DNA"/>
</dbReference>
<dbReference type="InterPro" id="IPR036866">
    <property type="entry name" value="RibonucZ/Hydroxyglut_hydro"/>
</dbReference>
<dbReference type="PANTHER" id="PTHR13754">
    <property type="entry name" value="METALLO-BETA-LACTAMASE SUPERFAMILY PROTEIN"/>
    <property type="match status" value="1"/>
</dbReference>
<dbReference type="AlphaFoldDB" id="A0A1B2I7X9"/>
<accession>A0A1B2I7X9</accession>
<keyword evidence="3" id="KW-1185">Reference proteome</keyword>
<dbReference type="KEGG" id="cpor:BED41_13850"/>
<gene>
    <name evidence="2" type="ORF">BED41_13850</name>
</gene>
<dbReference type="CDD" id="cd07713">
    <property type="entry name" value="DHPS-like_MBL-fold"/>
    <property type="match status" value="1"/>
</dbReference>
<evidence type="ECO:0000313" key="2">
    <source>
        <dbReference type="EMBL" id="ANZ46084.1"/>
    </source>
</evidence>
<dbReference type="InterPro" id="IPR001279">
    <property type="entry name" value="Metallo-B-lactamas"/>
</dbReference>
<name>A0A1B2I7X9_9BACT</name>